<protein>
    <submittedName>
        <fullName evidence="1">Uncharacterized protein</fullName>
    </submittedName>
</protein>
<comment type="caution">
    <text evidence="1">The sequence shown here is derived from an EMBL/GenBank/DDBJ whole genome shotgun (WGS) entry which is preliminary data.</text>
</comment>
<sequence>MYGCLLDSSFESCIDWKEEDARLIWKRQEFWGMILGILICRMLR</sequence>
<dbReference type="EMBL" id="JABFAE010000011">
    <property type="protein sequence ID" value="MBA0841265.1"/>
    <property type="molecule type" value="Genomic_DNA"/>
</dbReference>
<gene>
    <name evidence="1" type="ORF">Goarm_003765</name>
</gene>
<dbReference type="Proteomes" id="UP000593575">
    <property type="component" value="Unassembled WGS sequence"/>
</dbReference>
<organism evidence="1 2">
    <name type="scientific">Gossypium armourianum</name>
    <dbReference type="NCBI Taxonomy" id="34283"/>
    <lineage>
        <taxon>Eukaryota</taxon>
        <taxon>Viridiplantae</taxon>
        <taxon>Streptophyta</taxon>
        <taxon>Embryophyta</taxon>
        <taxon>Tracheophyta</taxon>
        <taxon>Spermatophyta</taxon>
        <taxon>Magnoliopsida</taxon>
        <taxon>eudicotyledons</taxon>
        <taxon>Gunneridae</taxon>
        <taxon>Pentapetalae</taxon>
        <taxon>rosids</taxon>
        <taxon>malvids</taxon>
        <taxon>Malvales</taxon>
        <taxon>Malvaceae</taxon>
        <taxon>Malvoideae</taxon>
        <taxon>Gossypium</taxon>
    </lineage>
</organism>
<proteinExistence type="predicted"/>
<name>A0A7J9K480_9ROSI</name>
<evidence type="ECO:0000313" key="1">
    <source>
        <dbReference type="EMBL" id="MBA0841265.1"/>
    </source>
</evidence>
<dbReference type="AlphaFoldDB" id="A0A7J9K480"/>
<evidence type="ECO:0000313" key="2">
    <source>
        <dbReference type="Proteomes" id="UP000593575"/>
    </source>
</evidence>
<accession>A0A7J9K480</accession>
<reference evidence="1 2" key="1">
    <citation type="journal article" date="2019" name="Genome Biol. Evol.">
        <title>Insights into the evolution of the New World diploid cottons (Gossypium, subgenus Houzingenia) based on genome sequencing.</title>
        <authorList>
            <person name="Grover C.E."/>
            <person name="Arick M.A. 2nd"/>
            <person name="Thrash A."/>
            <person name="Conover J.L."/>
            <person name="Sanders W.S."/>
            <person name="Peterson D.G."/>
            <person name="Frelichowski J.E."/>
            <person name="Scheffler J.A."/>
            <person name="Scheffler B.E."/>
            <person name="Wendel J.F."/>
        </authorList>
    </citation>
    <scope>NUCLEOTIDE SEQUENCE [LARGE SCALE GENOMIC DNA]</scope>
    <source>
        <strain evidence="1">6</strain>
        <tissue evidence="1">Leaf</tissue>
    </source>
</reference>
<keyword evidence="2" id="KW-1185">Reference proteome</keyword>